<name>A0A076L313_NEPPI</name>
<evidence type="ECO:0000313" key="6">
    <source>
        <dbReference type="EMBL" id="AII98024.1"/>
    </source>
</evidence>
<dbReference type="EMBL" id="KF433420">
    <property type="protein sequence ID" value="AII97744.1"/>
    <property type="molecule type" value="mRNA"/>
</dbReference>
<dbReference type="EMBL" id="KF433108">
    <property type="protein sequence ID" value="AII97433.1"/>
    <property type="molecule type" value="mRNA"/>
</dbReference>
<sequence length="15" mass="1857">MYNFKDNFKIILTPI</sequence>
<proteinExistence type="evidence at transcript level"/>
<evidence type="ECO:0000313" key="2">
    <source>
        <dbReference type="EMBL" id="AII97744.1"/>
    </source>
</evidence>
<evidence type="ECO:0000313" key="3">
    <source>
        <dbReference type="EMBL" id="AII97993.1"/>
    </source>
</evidence>
<dbReference type="EMBL" id="KF433672">
    <property type="protein sequence ID" value="AII97993.1"/>
    <property type="molecule type" value="mRNA"/>
</dbReference>
<accession>A0A076L313</accession>
<dbReference type="EMBL" id="KF433678">
    <property type="protein sequence ID" value="AII97999.1"/>
    <property type="molecule type" value="mRNA"/>
</dbReference>
<evidence type="ECO:0000313" key="4">
    <source>
        <dbReference type="EMBL" id="AII97999.1"/>
    </source>
</evidence>
<dbReference type="EMBL" id="KF433689">
    <property type="protein sequence ID" value="AII98010.1"/>
    <property type="molecule type" value="mRNA"/>
</dbReference>
<protein>
    <submittedName>
        <fullName evidence="1">BLTX21</fullName>
    </submittedName>
    <submittedName>
        <fullName evidence="2">BLTX360</fullName>
    </submittedName>
    <submittedName>
        <fullName evidence="3">BLTX636</fullName>
    </submittedName>
    <submittedName>
        <fullName evidence="4">BLTX643</fullName>
    </submittedName>
    <submittedName>
        <fullName evidence="5">BLTX654</fullName>
    </submittedName>
    <submittedName>
        <fullName evidence="6">BLTX670</fullName>
    </submittedName>
</protein>
<evidence type="ECO:0000313" key="5">
    <source>
        <dbReference type="EMBL" id="AII98010.1"/>
    </source>
</evidence>
<organism evidence="6">
    <name type="scientific">Nephila pilipes</name>
    <name type="common">Giant wood spider</name>
    <name type="synonym">Nephila maculata</name>
    <dbReference type="NCBI Taxonomy" id="299642"/>
    <lineage>
        <taxon>Eukaryota</taxon>
        <taxon>Metazoa</taxon>
        <taxon>Ecdysozoa</taxon>
        <taxon>Arthropoda</taxon>
        <taxon>Chelicerata</taxon>
        <taxon>Arachnida</taxon>
        <taxon>Araneae</taxon>
        <taxon>Araneomorphae</taxon>
        <taxon>Entelegynae</taxon>
        <taxon>Araneoidea</taxon>
        <taxon>Nephilidae</taxon>
        <taxon>Nephila</taxon>
    </lineage>
</organism>
<reference evidence="6" key="1">
    <citation type="submission" date="2013-07" db="EMBL/GenBank/DDBJ databases">
        <title>Nephila pilipes venom gland.</title>
        <authorList>
            <person name="Huo L.J."/>
        </authorList>
    </citation>
    <scope>NUCLEOTIDE SEQUENCE</scope>
    <source>
        <tissue evidence="6">Venom gland</tissue>
    </source>
</reference>
<evidence type="ECO:0000313" key="1">
    <source>
        <dbReference type="EMBL" id="AII97433.1"/>
    </source>
</evidence>
<dbReference type="EMBL" id="KF433703">
    <property type="protein sequence ID" value="AII98024.1"/>
    <property type="molecule type" value="mRNA"/>
</dbReference>